<dbReference type="GO" id="GO:0016020">
    <property type="term" value="C:membrane"/>
    <property type="evidence" value="ECO:0007669"/>
    <property type="project" value="UniProtKB-SubCell"/>
</dbReference>
<name>A0A6I9ISB0_VICPA</name>
<dbReference type="GO" id="GO:0006898">
    <property type="term" value="P:receptor-mediated endocytosis"/>
    <property type="evidence" value="ECO:0007669"/>
    <property type="project" value="InterPro"/>
</dbReference>
<evidence type="ECO:0000256" key="10">
    <source>
        <dbReference type="ARBA" id="ARBA00023157"/>
    </source>
</evidence>
<dbReference type="GO" id="GO:0008009">
    <property type="term" value="F:chemokine activity"/>
    <property type="evidence" value="ECO:0007669"/>
    <property type="project" value="InterPro"/>
</dbReference>
<dbReference type="PANTHER" id="PTHR14385:SF0">
    <property type="entry name" value="C-X-C MOTIF CHEMOKINE 16"/>
    <property type="match status" value="1"/>
</dbReference>
<evidence type="ECO:0000256" key="12">
    <source>
        <dbReference type="ARBA" id="ARBA00032815"/>
    </source>
</evidence>
<dbReference type="GO" id="GO:0034341">
    <property type="term" value="P:response to type II interferon"/>
    <property type="evidence" value="ECO:0007669"/>
    <property type="project" value="InterPro"/>
</dbReference>
<evidence type="ECO:0000256" key="14">
    <source>
        <dbReference type="SAM" id="Phobius"/>
    </source>
</evidence>
<evidence type="ECO:0000256" key="6">
    <source>
        <dbReference type="ARBA" id="ARBA00022692"/>
    </source>
</evidence>
<feature type="transmembrane region" description="Helical" evidence="14">
    <location>
        <begin position="205"/>
        <end position="228"/>
    </location>
</feature>
<evidence type="ECO:0000256" key="9">
    <source>
        <dbReference type="ARBA" id="ARBA00023136"/>
    </source>
</evidence>
<dbReference type="GO" id="GO:0005041">
    <property type="term" value="F:low-density lipoprotein particle receptor activity"/>
    <property type="evidence" value="ECO:0007669"/>
    <property type="project" value="InterPro"/>
</dbReference>
<keyword evidence="10" id="KW-1015">Disulfide bond</keyword>
<evidence type="ECO:0000256" key="11">
    <source>
        <dbReference type="ARBA" id="ARBA00023180"/>
    </source>
</evidence>
<dbReference type="KEGG" id="vpc:102545010"/>
<dbReference type="CTD" id="58191"/>
<keyword evidence="8 14" id="KW-1133">Transmembrane helix</keyword>
<evidence type="ECO:0000256" key="2">
    <source>
        <dbReference type="ARBA" id="ARBA00010665"/>
    </source>
</evidence>
<dbReference type="GO" id="GO:0030307">
    <property type="term" value="P:positive regulation of cell growth"/>
    <property type="evidence" value="ECO:0007669"/>
    <property type="project" value="InterPro"/>
</dbReference>
<keyword evidence="5" id="KW-0202">Cytokine</keyword>
<dbReference type="InParanoid" id="A0A6I9ISB0"/>
<reference evidence="18" key="1">
    <citation type="submission" date="2025-08" db="UniProtKB">
        <authorList>
            <consortium name="RefSeq"/>
        </authorList>
    </citation>
    <scope>IDENTIFICATION</scope>
</reference>
<keyword evidence="6 14" id="KW-0812">Transmembrane</keyword>
<evidence type="ECO:0000256" key="15">
    <source>
        <dbReference type="SAM" id="SignalP"/>
    </source>
</evidence>
<dbReference type="InterPro" id="IPR026296">
    <property type="entry name" value="CXCL16"/>
</dbReference>
<dbReference type="GO" id="GO:0034612">
    <property type="term" value="P:response to tumor necrosis factor"/>
    <property type="evidence" value="ECO:0007669"/>
    <property type="project" value="InterPro"/>
</dbReference>
<dbReference type="FunCoup" id="A0A6I9ISB0">
    <property type="interactions" value="148"/>
</dbReference>
<keyword evidence="17" id="KW-1185">Reference proteome</keyword>
<dbReference type="GO" id="GO:0010818">
    <property type="term" value="P:T cell chemotaxis"/>
    <property type="evidence" value="ECO:0007669"/>
    <property type="project" value="TreeGrafter"/>
</dbReference>
<comment type="subcellular location">
    <subcellularLocation>
        <location evidence="1">Membrane</location>
        <topology evidence="1">Single-pass type I membrane protein</topology>
    </subcellularLocation>
</comment>
<evidence type="ECO:0000313" key="17">
    <source>
        <dbReference type="Proteomes" id="UP001652581"/>
    </source>
</evidence>
<dbReference type="GO" id="GO:0005044">
    <property type="term" value="F:scavenger receptor activity"/>
    <property type="evidence" value="ECO:0007669"/>
    <property type="project" value="InterPro"/>
</dbReference>
<feature type="domain" description="C-X-C motif chemokine 16" evidence="16">
    <location>
        <begin position="25"/>
        <end position="115"/>
    </location>
</feature>
<evidence type="ECO:0000259" key="16">
    <source>
        <dbReference type="Pfam" id="PF20902"/>
    </source>
</evidence>
<dbReference type="AlphaFoldDB" id="A0A6I9ISB0"/>
<dbReference type="GO" id="GO:0005615">
    <property type="term" value="C:extracellular space"/>
    <property type="evidence" value="ECO:0007669"/>
    <property type="project" value="UniProtKB-KW"/>
</dbReference>
<gene>
    <name evidence="18" type="primary">CXCL16</name>
</gene>
<dbReference type="PANTHER" id="PTHR14385">
    <property type="entry name" value="CXC CHEMOKINE LIGAND"/>
    <property type="match status" value="1"/>
</dbReference>
<evidence type="ECO:0000256" key="5">
    <source>
        <dbReference type="ARBA" id="ARBA00022514"/>
    </source>
</evidence>
<keyword evidence="7 15" id="KW-0732">Signal</keyword>
<keyword evidence="11" id="KW-0325">Glycoprotein</keyword>
<feature type="region of interest" description="Disordered" evidence="13">
    <location>
        <begin position="110"/>
        <end position="137"/>
    </location>
</feature>
<dbReference type="Pfam" id="PF20902">
    <property type="entry name" value="CXCL16"/>
    <property type="match status" value="1"/>
</dbReference>
<comment type="similarity">
    <text evidence="2">Belongs to the intercrine alpha (chemokine CxC) family.</text>
</comment>
<evidence type="ECO:0000256" key="8">
    <source>
        <dbReference type="ARBA" id="ARBA00022989"/>
    </source>
</evidence>
<dbReference type="Proteomes" id="UP001652581">
    <property type="component" value="Chromosome 16"/>
</dbReference>
<feature type="chain" id="PRO_5047199643" description="C-X-C motif chemokine 16" evidence="15">
    <location>
        <begin position="27"/>
        <end position="255"/>
    </location>
</feature>
<evidence type="ECO:0000256" key="13">
    <source>
        <dbReference type="SAM" id="MobiDB-lite"/>
    </source>
</evidence>
<dbReference type="RefSeq" id="XP_006217661.2">
    <property type="nucleotide sequence ID" value="XM_006217599.4"/>
</dbReference>
<accession>A0A6I9ISB0</accession>
<evidence type="ECO:0000256" key="4">
    <source>
        <dbReference type="ARBA" id="ARBA00022500"/>
    </source>
</evidence>
<dbReference type="GO" id="GO:0030335">
    <property type="term" value="P:positive regulation of cell migration"/>
    <property type="evidence" value="ECO:0007669"/>
    <property type="project" value="InterPro"/>
</dbReference>
<dbReference type="GeneID" id="102545010"/>
<evidence type="ECO:0000313" key="18">
    <source>
        <dbReference type="RefSeq" id="XP_006217661.2"/>
    </source>
</evidence>
<protein>
    <recommendedName>
        <fullName evidence="3">C-X-C motif chemokine 16</fullName>
    </recommendedName>
    <alternativeName>
        <fullName evidence="12">Transmembrane chemokine CXCL16</fullName>
    </alternativeName>
</protein>
<dbReference type="OrthoDB" id="9836360at2759"/>
<sequence length="255" mass="28086">MLLGWEPRSLLLLTLLIAWLTPQADSNEGSIVGSCPCNRRFSSHSPPNGRYMGQLQKRLKAYQHCNSYVRFQLPLGSVCGGSSDRWVQELMHCFDRRECGLAHTSSMALQRHLPSRSTQVPDPTERAPSDTSTPTQMYLPDTLQSTQPSTLPAGLLSSDQKLILTNQTTMSSVGHSLGVKPEVRENQKQGSKLEENVGPAAGTSAMVPVLSLLAIVFVLTGVLLYVVCKRRRERSPQHFPDLQLHYVPVAGQPNA</sequence>
<dbReference type="InterPro" id="IPR048585">
    <property type="entry name" value="CXCL16_dom"/>
</dbReference>
<keyword evidence="9 14" id="KW-0472">Membrane</keyword>
<proteinExistence type="inferred from homology"/>
<evidence type="ECO:0000256" key="7">
    <source>
        <dbReference type="ARBA" id="ARBA00022729"/>
    </source>
</evidence>
<organism evidence="17 18">
    <name type="scientific">Vicugna pacos</name>
    <name type="common">Alpaca</name>
    <name type="synonym">Lama pacos</name>
    <dbReference type="NCBI Taxonomy" id="30538"/>
    <lineage>
        <taxon>Eukaryota</taxon>
        <taxon>Metazoa</taxon>
        <taxon>Chordata</taxon>
        <taxon>Craniata</taxon>
        <taxon>Vertebrata</taxon>
        <taxon>Euteleostomi</taxon>
        <taxon>Mammalia</taxon>
        <taxon>Eutheria</taxon>
        <taxon>Laurasiatheria</taxon>
        <taxon>Artiodactyla</taxon>
        <taxon>Tylopoda</taxon>
        <taxon>Camelidae</taxon>
        <taxon>Vicugna</taxon>
    </lineage>
</organism>
<evidence type="ECO:0000256" key="3">
    <source>
        <dbReference type="ARBA" id="ARBA00017995"/>
    </source>
</evidence>
<feature type="signal peptide" evidence="15">
    <location>
        <begin position="1"/>
        <end position="26"/>
    </location>
</feature>
<evidence type="ECO:0000256" key="1">
    <source>
        <dbReference type="ARBA" id="ARBA00004479"/>
    </source>
</evidence>
<keyword evidence="4" id="KW-0145">Chemotaxis</keyword>